<evidence type="ECO:0000313" key="1">
    <source>
        <dbReference type="EMBL" id="GHO47211.1"/>
    </source>
</evidence>
<sequence length="209" mass="24469">MACTLLREDQMQEEIHIAFTFGETLAANPHLADYFHRLHFSPSGSVEMADGAGLSILSIVRGKYALHPIDQRTIQVTFYDLREMHPYNNNKQVRELEPSSVKVTREEGTFAFRRVWWERRDEDESQWPCMLYWARYVFDLDPLDRLASNRQGSAYHRIMVEPDTRYYYCQDDLDAETLTLADLNDLGIPLQPDASVREAQKNKIVWGHR</sequence>
<accession>A0A8J3I1T7</accession>
<dbReference type="Proteomes" id="UP000612362">
    <property type="component" value="Unassembled WGS sequence"/>
</dbReference>
<proteinExistence type="predicted"/>
<protein>
    <submittedName>
        <fullName evidence="1">Uncharacterized protein</fullName>
    </submittedName>
</protein>
<organism evidence="1 2">
    <name type="scientific">Ktedonospora formicarum</name>
    <dbReference type="NCBI Taxonomy" id="2778364"/>
    <lineage>
        <taxon>Bacteria</taxon>
        <taxon>Bacillati</taxon>
        <taxon>Chloroflexota</taxon>
        <taxon>Ktedonobacteria</taxon>
        <taxon>Ktedonobacterales</taxon>
        <taxon>Ktedonobacteraceae</taxon>
        <taxon>Ktedonospora</taxon>
    </lineage>
</organism>
<dbReference type="AlphaFoldDB" id="A0A8J3I1T7"/>
<keyword evidence="2" id="KW-1185">Reference proteome</keyword>
<gene>
    <name evidence="1" type="ORF">KSX_53740</name>
</gene>
<evidence type="ECO:0000313" key="2">
    <source>
        <dbReference type="Proteomes" id="UP000612362"/>
    </source>
</evidence>
<name>A0A8J3I1T7_9CHLR</name>
<reference evidence="1" key="1">
    <citation type="submission" date="2020-10" db="EMBL/GenBank/DDBJ databases">
        <title>Taxonomic study of unclassified bacteria belonging to the class Ktedonobacteria.</title>
        <authorList>
            <person name="Yabe S."/>
            <person name="Wang C.M."/>
            <person name="Zheng Y."/>
            <person name="Sakai Y."/>
            <person name="Cavaletti L."/>
            <person name="Monciardini P."/>
            <person name="Donadio S."/>
        </authorList>
    </citation>
    <scope>NUCLEOTIDE SEQUENCE</scope>
    <source>
        <strain evidence="1">SOSP1-1</strain>
    </source>
</reference>
<comment type="caution">
    <text evidence="1">The sequence shown here is derived from an EMBL/GenBank/DDBJ whole genome shotgun (WGS) entry which is preliminary data.</text>
</comment>
<dbReference type="EMBL" id="BNJF01000003">
    <property type="protein sequence ID" value="GHO47211.1"/>
    <property type="molecule type" value="Genomic_DNA"/>
</dbReference>